<feature type="transmembrane region" description="Helical" evidence="1">
    <location>
        <begin position="12"/>
        <end position="32"/>
    </location>
</feature>
<sequence length="72" mass="8379">MMAQTHSPFLDPLWRRIALVVFCTCWSVFELIWGDSFWATLAIGMTAYGTWLFLINYKTSADRDAETKPEKE</sequence>
<feature type="transmembrane region" description="Helical" evidence="1">
    <location>
        <begin position="38"/>
        <end position="57"/>
    </location>
</feature>
<name>A0A1I3WV35_9HYPH</name>
<evidence type="ECO:0008006" key="4">
    <source>
        <dbReference type="Google" id="ProtNLM"/>
    </source>
</evidence>
<protein>
    <recommendedName>
        <fullName evidence="4">DUF3329 domain-containing protein</fullName>
    </recommendedName>
</protein>
<evidence type="ECO:0000256" key="1">
    <source>
        <dbReference type="SAM" id="Phobius"/>
    </source>
</evidence>
<reference evidence="2 3" key="1">
    <citation type="submission" date="2016-10" db="EMBL/GenBank/DDBJ databases">
        <authorList>
            <person name="Varghese N."/>
            <person name="Submissions S."/>
        </authorList>
    </citation>
    <scope>NUCLEOTIDE SEQUENCE [LARGE SCALE GENOMIC DNA]</scope>
    <source>
        <strain evidence="2 3">DSM 21822</strain>
    </source>
</reference>
<dbReference type="EMBL" id="FOSL01000002">
    <property type="protein sequence ID" value="SFK11113.1"/>
    <property type="molecule type" value="Genomic_DNA"/>
</dbReference>
<evidence type="ECO:0000313" key="3">
    <source>
        <dbReference type="Proteomes" id="UP000323300"/>
    </source>
</evidence>
<gene>
    <name evidence="2" type="ORF">SAMN04488498_102501</name>
</gene>
<keyword evidence="3" id="KW-1185">Reference proteome</keyword>
<dbReference type="Proteomes" id="UP000323300">
    <property type="component" value="Unassembled WGS sequence"/>
</dbReference>
<accession>A0A1I3WV35</accession>
<dbReference type="OrthoDB" id="7362327at2"/>
<keyword evidence="1" id="KW-1133">Transmembrane helix</keyword>
<dbReference type="RefSeq" id="WP_149759196.1">
    <property type="nucleotide sequence ID" value="NZ_BSPE01000028.1"/>
</dbReference>
<proteinExistence type="predicted"/>
<keyword evidence="1" id="KW-0812">Transmembrane</keyword>
<dbReference type="AlphaFoldDB" id="A0A1I3WV35"/>
<keyword evidence="1" id="KW-0472">Membrane</keyword>
<organism evidence="2 3">
    <name type="scientific">Neomesorhizobium albiziae</name>
    <dbReference type="NCBI Taxonomy" id="335020"/>
    <lineage>
        <taxon>Bacteria</taxon>
        <taxon>Pseudomonadati</taxon>
        <taxon>Pseudomonadota</taxon>
        <taxon>Alphaproteobacteria</taxon>
        <taxon>Hyphomicrobiales</taxon>
        <taxon>Phyllobacteriaceae</taxon>
        <taxon>Neomesorhizobium</taxon>
    </lineage>
</organism>
<evidence type="ECO:0000313" key="2">
    <source>
        <dbReference type="EMBL" id="SFK11113.1"/>
    </source>
</evidence>